<dbReference type="InterPro" id="IPR000189">
    <property type="entry name" value="Transglyc_AS"/>
</dbReference>
<evidence type="ECO:0000313" key="4">
    <source>
        <dbReference type="EMBL" id="MDC7714964.1"/>
    </source>
</evidence>
<dbReference type="PROSITE" id="PS00922">
    <property type="entry name" value="TRANSGLYCOSYLASE"/>
    <property type="match status" value="1"/>
</dbReference>
<reference evidence="4 5" key="1">
    <citation type="submission" date="2023-01" db="EMBL/GenBank/DDBJ databases">
        <title>Novel species of the genus Vogesella isolated from rivers.</title>
        <authorList>
            <person name="Lu H."/>
        </authorList>
    </citation>
    <scope>NUCLEOTIDE SEQUENCE [LARGE SCALE GENOMIC DNA]</scope>
    <source>
        <strain evidence="4 5">LYT5W</strain>
    </source>
</reference>
<keyword evidence="2" id="KW-0732">Signal</keyword>
<dbReference type="Gene3D" id="1.10.530.10">
    <property type="match status" value="1"/>
</dbReference>
<proteinExistence type="inferred from homology"/>
<dbReference type="Proteomes" id="UP001222030">
    <property type="component" value="Unassembled WGS sequence"/>
</dbReference>
<feature type="signal peptide" evidence="2">
    <location>
        <begin position="1"/>
        <end position="20"/>
    </location>
</feature>
<evidence type="ECO:0000313" key="5">
    <source>
        <dbReference type="Proteomes" id="UP001222030"/>
    </source>
</evidence>
<protein>
    <submittedName>
        <fullName evidence="4">LysM peptidoglycan-binding domain-containing protein</fullName>
    </submittedName>
</protein>
<dbReference type="InterPro" id="IPR036779">
    <property type="entry name" value="LysM_dom_sf"/>
</dbReference>
<dbReference type="InterPro" id="IPR008258">
    <property type="entry name" value="Transglycosylase_SLT_dom_1"/>
</dbReference>
<dbReference type="PANTHER" id="PTHR33734">
    <property type="entry name" value="LYSM DOMAIN-CONTAINING GPI-ANCHORED PROTEIN 2"/>
    <property type="match status" value="1"/>
</dbReference>
<evidence type="ECO:0000256" key="1">
    <source>
        <dbReference type="ARBA" id="ARBA00007734"/>
    </source>
</evidence>
<name>A0ABT5ITL7_9NEIS</name>
<dbReference type="PANTHER" id="PTHR33734:SF22">
    <property type="entry name" value="MEMBRANE-BOUND LYTIC MUREIN TRANSGLYCOSYLASE D"/>
    <property type="match status" value="1"/>
</dbReference>
<feature type="domain" description="LysM" evidence="3">
    <location>
        <begin position="619"/>
        <end position="663"/>
    </location>
</feature>
<feature type="domain" description="LysM" evidence="3">
    <location>
        <begin position="547"/>
        <end position="590"/>
    </location>
</feature>
<dbReference type="SMART" id="SM00257">
    <property type="entry name" value="LysM"/>
    <property type="match status" value="3"/>
</dbReference>
<keyword evidence="5" id="KW-1185">Reference proteome</keyword>
<dbReference type="RefSeq" id="WP_272772750.1">
    <property type="nucleotide sequence ID" value="NZ_JAQQLE010000011.1"/>
</dbReference>
<gene>
    <name evidence="4" type="ORF">PQU96_12655</name>
</gene>
<comment type="similarity">
    <text evidence="1">Belongs to the transglycosylase Slt family.</text>
</comment>
<dbReference type="EMBL" id="JAQQLE010000011">
    <property type="protein sequence ID" value="MDC7714964.1"/>
    <property type="molecule type" value="Genomic_DNA"/>
</dbReference>
<comment type="caution">
    <text evidence="4">The sequence shown here is derived from an EMBL/GenBank/DDBJ whole genome shotgun (WGS) entry which is preliminary data.</text>
</comment>
<sequence length="668" mass="72004">MKKFTPLALAVLLALPAAHASPGVTIPGWSMPGVDDGLAAGLDMMLINTSLLRNGDNVWQRAREGFQLPEVNPELVRRHEKYYTARPEYLRRTLDRSRKYLFYIMNEVEKRGMPTELAFLPVVESSFVPTASSPVGAAGLWQFMPATGREYELEQTWWYDGRRDVVESTRAALDYLQVLYNRFGDWNLALAAYNWGQGNLSKAISRVRARGETETYENIAMPVETRNYAPKLLAIRNIMAQPENFGLRIDVLPNKPAFVAVSTGKHMNIDIAAKLAEMPVSEFKELNPAFNLPVYAHKSGRQMLLPATKLHRFETNLAKWDKPLLTWQVHVPESDLSVTELAQQFDMNPNELLVANSLQGNRTVSAGRPVLVAARNTDAPATLEASDVAPATAPVLLASNEQPMVRVASVSVAATTPIASVTPAVTPAAASVTSSAAASRVMTAVATPSITQTTNNTPAAVAVALATPAVATVAGTTSPVVPAAETVNSSASTTPAMTLANASAPAVAPSQPASKPQVTVIARTKPAVTTVASTAPELPLRPATRVESHVVASGDTLYNISRRYNMSVTELKSLNMLNSDAVKLGQNLRVLGAPLGTVTATVTSPLRAVAYQQPVRKSAEYVVQAGDTVFSIARKFGIHHTDIQRWNNQLVANQIQPGQVLRVEDGGL</sequence>
<dbReference type="Pfam" id="PF01476">
    <property type="entry name" value="LysM"/>
    <property type="match status" value="2"/>
</dbReference>
<evidence type="ECO:0000259" key="3">
    <source>
        <dbReference type="PROSITE" id="PS51782"/>
    </source>
</evidence>
<organism evidence="4 5">
    <name type="scientific">Vogesella margarita</name>
    <dbReference type="NCBI Taxonomy" id="2984199"/>
    <lineage>
        <taxon>Bacteria</taxon>
        <taxon>Pseudomonadati</taxon>
        <taxon>Pseudomonadota</taxon>
        <taxon>Betaproteobacteria</taxon>
        <taxon>Neisseriales</taxon>
        <taxon>Chromobacteriaceae</taxon>
        <taxon>Vogesella</taxon>
    </lineage>
</organism>
<dbReference type="SUPFAM" id="SSF54106">
    <property type="entry name" value="LysM domain"/>
    <property type="match status" value="2"/>
</dbReference>
<dbReference type="Gene3D" id="3.10.350.10">
    <property type="entry name" value="LysM domain"/>
    <property type="match status" value="2"/>
</dbReference>
<dbReference type="PROSITE" id="PS51782">
    <property type="entry name" value="LYSM"/>
    <property type="match status" value="2"/>
</dbReference>
<dbReference type="InterPro" id="IPR018392">
    <property type="entry name" value="LysM"/>
</dbReference>
<dbReference type="CDD" id="cd16894">
    <property type="entry name" value="MltD-like"/>
    <property type="match status" value="1"/>
</dbReference>
<dbReference type="Pfam" id="PF01464">
    <property type="entry name" value="SLT"/>
    <property type="match status" value="1"/>
</dbReference>
<evidence type="ECO:0000256" key="2">
    <source>
        <dbReference type="SAM" id="SignalP"/>
    </source>
</evidence>
<dbReference type="InterPro" id="IPR023346">
    <property type="entry name" value="Lysozyme-like_dom_sf"/>
</dbReference>
<dbReference type="SUPFAM" id="SSF53955">
    <property type="entry name" value="Lysozyme-like"/>
    <property type="match status" value="1"/>
</dbReference>
<dbReference type="CDD" id="cd00118">
    <property type="entry name" value="LysM"/>
    <property type="match status" value="2"/>
</dbReference>
<accession>A0ABT5ITL7</accession>
<feature type="chain" id="PRO_5045801782" evidence="2">
    <location>
        <begin position="21"/>
        <end position="668"/>
    </location>
</feature>